<dbReference type="PANTHER" id="PTHR33845:SF1">
    <property type="entry name" value="C2H2-TYPE DOMAIN-CONTAINING PROTEIN"/>
    <property type="match status" value="1"/>
</dbReference>
<dbReference type="GO" id="GO:0008270">
    <property type="term" value="F:zinc ion binding"/>
    <property type="evidence" value="ECO:0007669"/>
    <property type="project" value="UniProtKB-KW"/>
</dbReference>
<feature type="domain" description="C2H2-type" evidence="3">
    <location>
        <begin position="39"/>
        <end position="70"/>
    </location>
</feature>
<protein>
    <recommendedName>
        <fullName evidence="3">C2H2-type domain-containing protein</fullName>
    </recommendedName>
</protein>
<dbReference type="InterPro" id="IPR013087">
    <property type="entry name" value="Znf_C2H2_type"/>
</dbReference>
<dbReference type="PROSITE" id="PS50157">
    <property type="entry name" value="ZINC_FINGER_C2H2_2"/>
    <property type="match status" value="1"/>
</dbReference>
<organism evidence="4 5">
    <name type="scientific">Magallana gigas</name>
    <name type="common">Pacific oyster</name>
    <name type="synonym">Crassostrea gigas</name>
    <dbReference type="NCBI Taxonomy" id="29159"/>
    <lineage>
        <taxon>Eukaryota</taxon>
        <taxon>Metazoa</taxon>
        <taxon>Spiralia</taxon>
        <taxon>Lophotrochozoa</taxon>
        <taxon>Mollusca</taxon>
        <taxon>Bivalvia</taxon>
        <taxon>Autobranchia</taxon>
        <taxon>Pteriomorphia</taxon>
        <taxon>Ostreida</taxon>
        <taxon>Ostreoidea</taxon>
        <taxon>Ostreidae</taxon>
        <taxon>Magallana</taxon>
    </lineage>
</organism>
<dbReference type="EnsemblMetazoa" id="G25998.1">
    <property type="protein sequence ID" value="G25998.1:cds"/>
    <property type="gene ID" value="G25998"/>
</dbReference>
<keyword evidence="1" id="KW-0862">Zinc</keyword>
<keyword evidence="5" id="KW-1185">Reference proteome</keyword>
<reference evidence="4" key="1">
    <citation type="submission" date="2022-08" db="UniProtKB">
        <authorList>
            <consortium name="EnsemblMetazoa"/>
        </authorList>
    </citation>
    <scope>IDENTIFICATION</scope>
    <source>
        <strain evidence="4">05x7-T-G4-1.051#20</strain>
    </source>
</reference>
<evidence type="ECO:0000259" key="3">
    <source>
        <dbReference type="PROSITE" id="PS50157"/>
    </source>
</evidence>
<keyword evidence="1" id="KW-0479">Metal-binding</keyword>
<name>A0A8W8L1Z6_MAGGI</name>
<keyword evidence="1" id="KW-0863">Zinc-finger</keyword>
<dbReference type="PROSITE" id="PS00028">
    <property type="entry name" value="ZINC_FINGER_C2H2_1"/>
    <property type="match status" value="1"/>
</dbReference>
<dbReference type="Proteomes" id="UP000005408">
    <property type="component" value="Unassembled WGS sequence"/>
</dbReference>
<evidence type="ECO:0000313" key="4">
    <source>
        <dbReference type="EnsemblMetazoa" id="G25998.1:cds"/>
    </source>
</evidence>
<dbReference type="AlphaFoldDB" id="A0A8W8L1Z6"/>
<feature type="region of interest" description="Disordered" evidence="2">
    <location>
        <begin position="140"/>
        <end position="174"/>
    </location>
</feature>
<dbReference type="PANTHER" id="PTHR33845">
    <property type="entry name" value="C2H2-TYPE DOMAIN-CONTAINING PROTEIN"/>
    <property type="match status" value="1"/>
</dbReference>
<evidence type="ECO:0000256" key="2">
    <source>
        <dbReference type="SAM" id="MobiDB-lite"/>
    </source>
</evidence>
<accession>A0A8W8L1Z6</accession>
<proteinExistence type="predicted"/>
<sequence>MHCRKKSASMLTLVPVFSGVKQPDPKPTTIQGVKQQDHFPCIDPDCIKVFRKENQLVQHLSVGQHVYDEQQLDTLEDRSKRLWSAQFSELRLNQQILSSVPVVFEQPTNFCESHGYALKRRKKTSRFSGKVRNYLTALFRNGEESGKKPSPHTASRQMPSETDGEGNRVFSPDE</sequence>
<evidence type="ECO:0000256" key="1">
    <source>
        <dbReference type="PROSITE-ProRule" id="PRU00042"/>
    </source>
</evidence>
<evidence type="ECO:0000313" key="5">
    <source>
        <dbReference type="Proteomes" id="UP000005408"/>
    </source>
</evidence>